<dbReference type="OrthoDB" id="9808778at2"/>
<dbReference type="EMBL" id="JYJG01000332">
    <property type="protein sequence ID" value="KJK42694.1"/>
    <property type="molecule type" value="Genomic_DNA"/>
</dbReference>
<reference evidence="1 2" key="1">
    <citation type="submission" date="2015-02" db="EMBL/GenBank/DDBJ databases">
        <authorList>
            <person name="Ju K.-S."/>
            <person name="Doroghazi J.R."/>
            <person name="Metcalf W."/>
        </authorList>
    </citation>
    <scope>NUCLEOTIDE SEQUENCE [LARGE SCALE GENOMIC DNA]</scope>
    <source>
        <strain evidence="1 2">NRRL B-16140</strain>
    </source>
</reference>
<name>A0A0F0GGQ5_LENAE</name>
<dbReference type="Gene3D" id="2.120.10.30">
    <property type="entry name" value="TolB, C-terminal domain"/>
    <property type="match status" value="1"/>
</dbReference>
<dbReference type="AlphaFoldDB" id="A0A0F0GGQ5"/>
<organism evidence="1 2">
    <name type="scientific">Lentzea aerocolonigenes</name>
    <name type="common">Lechevalieria aerocolonigenes</name>
    <name type="synonym">Saccharothrix aerocolonigenes</name>
    <dbReference type="NCBI Taxonomy" id="68170"/>
    <lineage>
        <taxon>Bacteria</taxon>
        <taxon>Bacillati</taxon>
        <taxon>Actinomycetota</taxon>
        <taxon>Actinomycetes</taxon>
        <taxon>Pseudonocardiales</taxon>
        <taxon>Pseudonocardiaceae</taxon>
        <taxon>Lentzea</taxon>
    </lineage>
</organism>
<dbReference type="PATRIC" id="fig|68170.10.peg.9344"/>
<comment type="caution">
    <text evidence="1">The sequence shown here is derived from an EMBL/GenBank/DDBJ whole genome shotgun (WGS) entry which is preliminary data.</text>
</comment>
<dbReference type="InterPro" id="IPR011659">
    <property type="entry name" value="WD40"/>
</dbReference>
<dbReference type="InterPro" id="IPR011042">
    <property type="entry name" value="6-blade_b-propeller_TolB-like"/>
</dbReference>
<keyword evidence="2" id="KW-1185">Reference proteome</keyword>
<accession>A0A0F0GGQ5</accession>
<dbReference type="Pfam" id="PF07676">
    <property type="entry name" value="PD40"/>
    <property type="match status" value="1"/>
</dbReference>
<gene>
    <name evidence="1" type="ORF">UK23_35970</name>
</gene>
<dbReference type="Proteomes" id="UP000033393">
    <property type="component" value="Unassembled WGS sequence"/>
</dbReference>
<dbReference type="SUPFAM" id="SSF82171">
    <property type="entry name" value="DPP6 N-terminal domain-like"/>
    <property type="match status" value="1"/>
</dbReference>
<dbReference type="RefSeq" id="WP_045316224.1">
    <property type="nucleotide sequence ID" value="NZ_JYJG01000332.1"/>
</dbReference>
<protein>
    <submittedName>
        <fullName evidence="1">TolB</fullName>
    </submittedName>
</protein>
<sequence length="336" mass="35413">MTSRTRILLALAGVLALAAAAIVYTGLVRARNRDAAVARTTDTVTLTGPRLLFRSTADDERGHLATVAADDPGGARAVSTMTCNRVYAAGGTGLCLRPENGLTTYQLAVFDAGLAVKQEIPLVGLPNRARVSPSGQRVAWTVFVTGDSYNGGKFSTRAGMLDTTTDALEGTLEDFGVTVDGKPYQAADLNFWGVTFAQDENRFFATMSTGDHRYLVEGDVSARTVHTVRDNVECPSLSPDGRRIAFKSAVDGDPAKGWRLSVLDLASGAVTPLAEGRSVDDQPAWLDDRTIAYGIPRGGGHSDVWAVPADGSGSARLLIPEAESPAALEPPTPGHE</sequence>
<evidence type="ECO:0000313" key="1">
    <source>
        <dbReference type="EMBL" id="KJK42694.1"/>
    </source>
</evidence>
<proteinExistence type="predicted"/>
<evidence type="ECO:0000313" key="2">
    <source>
        <dbReference type="Proteomes" id="UP000033393"/>
    </source>
</evidence>